<reference evidence="1" key="1">
    <citation type="submission" date="2023-01" db="EMBL/GenBank/DDBJ databases">
        <authorList>
            <person name="Van Ghelder C."/>
            <person name="Rancurel C."/>
        </authorList>
    </citation>
    <scope>NUCLEOTIDE SEQUENCE</scope>
    <source>
        <strain evidence="1">CNCM I-4278</strain>
    </source>
</reference>
<name>A0A9W4XP83_9PLEO</name>
<sequence>MTAPPVVSRPLHLYVCPPSIPMASGWPSPSTTDADERYINPPTNHPSALLGLQKDAQVQYCTYTAYLLLLQRAAYVRARLLAAWLGHIMTNGIGPSIRQPFPGSFNSTTTSLLHPPQPLLRPCKTWNLRPAMPLAALLHHHRHS</sequence>
<dbReference type="EMBL" id="CAOQHR010000009">
    <property type="protein sequence ID" value="CAI6339259.1"/>
    <property type="molecule type" value="Genomic_DNA"/>
</dbReference>
<organism evidence="1 2">
    <name type="scientific">Periconia digitata</name>
    <dbReference type="NCBI Taxonomy" id="1303443"/>
    <lineage>
        <taxon>Eukaryota</taxon>
        <taxon>Fungi</taxon>
        <taxon>Dikarya</taxon>
        <taxon>Ascomycota</taxon>
        <taxon>Pezizomycotina</taxon>
        <taxon>Dothideomycetes</taxon>
        <taxon>Pleosporomycetidae</taxon>
        <taxon>Pleosporales</taxon>
        <taxon>Massarineae</taxon>
        <taxon>Periconiaceae</taxon>
        <taxon>Periconia</taxon>
    </lineage>
</organism>
<dbReference type="AlphaFoldDB" id="A0A9W4XP83"/>
<comment type="caution">
    <text evidence="1">The sequence shown here is derived from an EMBL/GenBank/DDBJ whole genome shotgun (WGS) entry which is preliminary data.</text>
</comment>
<proteinExistence type="predicted"/>
<keyword evidence="2" id="KW-1185">Reference proteome</keyword>
<protein>
    <submittedName>
        <fullName evidence="1">Uncharacterized protein</fullName>
    </submittedName>
</protein>
<evidence type="ECO:0000313" key="2">
    <source>
        <dbReference type="Proteomes" id="UP001152607"/>
    </source>
</evidence>
<dbReference type="Proteomes" id="UP001152607">
    <property type="component" value="Unassembled WGS sequence"/>
</dbReference>
<accession>A0A9W4XP83</accession>
<gene>
    <name evidence="1" type="ORF">PDIGIT_LOCUS12411</name>
</gene>
<evidence type="ECO:0000313" key="1">
    <source>
        <dbReference type="EMBL" id="CAI6339259.1"/>
    </source>
</evidence>